<dbReference type="SUPFAM" id="SSF52540">
    <property type="entry name" value="P-loop containing nucleoside triphosphate hydrolases"/>
    <property type="match status" value="1"/>
</dbReference>
<name>A0AAF0TD18_SOLVR</name>
<dbReference type="Pfam" id="PF25019">
    <property type="entry name" value="LRR_R13L1-DRL21"/>
    <property type="match status" value="1"/>
</dbReference>
<evidence type="ECO:0000313" key="4">
    <source>
        <dbReference type="EMBL" id="WMV13974.1"/>
    </source>
</evidence>
<protein>
    <submittedName>
        <fullName evidence="4">Uncharacterized protein</fullName>
    </submittedName>
</protein>
<sequence length="529" mass="59038">MQRAFGQQREASPNLVAIGKEIVKKCGGVPLAAKTLGGLLHFKREEIFPKDTKMIKENLITLWMAHASISSSNIRETNVKSYTHMMSIGFAEVVSSYSPSLLKNLPERLCKLQNLQTLDLHNCYPLNCLPKQTSKLGSLRNLVLDGCPLTSTPPRIGLLTCLKTLGCFIVGNKKGYQPGELKNLNLYGPISITHLERVKNDKDAKDANLSAKANLHSLTMSWGIDGPHSYEAEEVKVLEALKPHPNLKNLEIIALGGFRFPSWINRSVLEKVVSIRITSYKNCLCLPPFGELPCLESLELQYGSAEVEYVEEEDAHSRFPTRRRFPSLKRLCIWFFHNLKGLVKEEGEEKFPMLEEMAILYCPMFVFPTLSSFKKLEVHGGTNATGLSTISNLSSLTSLRLGANNQVTSLPEEMFKSLTNLKYLTISYYKNLKELPTSLASLNALQSLTIDYCDALESLPEEGVKGLTSLMELFVEHCKMLKCLPEGLQHLTALTNLGVTGCPEVGTRCDTEIGEDWHKIAHIPNLDIR</sequence>
<dbReference type="PANTHER" id="PTHR47186">
    <property type="entry name" value="LEUCINE-RICH REPEAT-CONTAINING PROTEIN 57"/>
    <property type="match status" value="1"/>
</dbReference>
<keyword evidence="5" id="KW-1185">Reference proteome</keyword>
<dbReference type="PANTHER" id="PTHR47186:SF13">
    <property type="entry name" value="DISEASE RESISTANCE PROTEIN RGA3"/>
    <property type="match status" value="1"/>
</dbReference>
<dbReference type="GO" id="GO:0043531">
    <property type="term" value="F:ADP binding"/>
    <property type="evidence" value="ECO:0007669"/>
    <property type="project" value="InterPro"/>
</dbReference>
<feature type="domain" description="R13L1/DRL21-like LRR repeat region" evidence="3">
    <location>
        <begin position="180"/>
        <end position="301"/>
    </location>
</feature>
<dbReference type="GO" id="GO:0006952">
    <property type="term" value="P:defense response"/>
    <property type="evidence" value="ECO:0007669"/>
    <property type="project" value="UniProtKB-KW"/>
</dbReference>
<dbReference type="InterPro" id="IPR056789">
    <property type="entry name" value="LRR_R13L1-DRL21"/>
</dbReference>
<evidence type="ECO:0000256" key="1">
    <source>
        <dbReference type="ARBA" id="ARBA00022737"/>
    </source>
</evidence>
<gene>
    <name evidence="4" type="ORF">MTR67_007359</name>
</gene>
<evidence type="ECO:0000259" key="3">
    <source>
        <dbReference type="Pfam" id="PF25019"/>
    </source>
</evidence>
<dbReference type="EMBL" id="CP133613">
    <property type="protein sequence ID" value="WMV13974.1"/>
    <property type="molecule type" value="Genomic_DNA"/>
</dbReference>
<organism evidence="4 5">
    <name type="scientific">Solanum verrucosum</name>
    <dbReference type="NCBI Taxonomy" id="315347"/>
    <lineage>
        <taxon>Eukaryota</taxon>
        <taxon>Viridiplantae</taxon>
        <taxon>Streptophyta</taxon>
        <taxon>Embryophyta</taxon>
        <taxon>Tracheophyta</taxon>
        <taxon>Spermatophyta</taxon>
        <taxon>Magnoliopsida</taxon>
        <taxon>eudicotyledons</taxon>
        <taxon>Gunneridae</taxon>
        <taxon>Pentapetalae</taxon>
        <taxon>asterids</taxon>
        <taxon>lamiids</taxon>
        <taxon>Solanales</taxon>
        <taxon>Solanaceae</taxon>
        <taxon>Solanoideae</taxon>
        <taxon>Solaneae</taxon>
        <taxon>Solanum</taxon>
    </lineage>
</organism>
<dbReference type="Pfam" id="PF23598">
    <property type="entry name" value="LRR_14"/>
    <property type="match status" value="1"/>
</dbReference>
<dbReference type="InterPro" id="IPR027417">
    <property type="entry name" value="P-loop_NTPase"/>
</dbReference>
<dbReference type="Proteomes" id="UP001234989">
    <property type="component" value="Chromosome 2"/>
</dbReference>
<keyword evidence="1" id="KW-0677">Repeat</keyword>
<accession>A0AAF0TD18</accession>
<dbReference type="Gene3D" id="3.80.10.10">
    <property type="entry name" value="Ribonuclease Inhibitor"/>
    <property type="match status" value="2"/>
</dbReference>
<reference evidence="4" key="1">
    <citation type="submission" date="2023-08" db="EMBL/GenBank/DDBJ databases">
        <title>A de novo genome assembly of Solanum verrucosum Schlechtendal, a Mexican diploid species geographically isolated from the other diploid A-genome species in potato relatives.</title>
        <authorList>
            <person name="Hosaka K."/>
        </authorList>
    </citation>
    <scope>NUCLEOTIDE SEQUENCE</scope>
    <source>
        <tissue evidence="4">Young leaves</tissue>
    </source>
</reference>
<proteinExistence type="predicted"/>
<dbReference type="InterPro" id="IPR032675">
    <property type="entry name" value="LRR_dom_sf"/>
</dbReference>
<feature type="domain" description="Disease resistance R13L4/SHOC-2-like LRR" evidence="2">
    <location>
        <begin position="362"/>
        <end position="528"/>
    </location>
</feature>
<evidence type="ECO:0000259" key="2">
    <source>
        <dbReference type="Pfam" id="PF23598"/>
    </source>
</evidence>
<evidence type="ECO:0000313" key="5">
    <source>
        <dbReference type="Proteomes" id="UP001234989"/>
    </source>
</evidence>
<dbReference type="AlphaFoldDB" id="A0AAF0TD18"/>
<dbReference type="SUPFAM" id="SSF52047">
    <property type="entry name" value="RNI-like"/>
    <property type="match status" value="1"/>
</dbReference>
<dbReference type="InterPro" id="IPR055414">
    <property type="entry name" value="LRR_R13L4/SHOC2-like"/>
</dbReference>
<dbReference type="SUPFAM" id="SSF52058">
    <property type="entry name" value="L domain-like"/>
    <property type="match status" value="1"/>
</dbReference>